<name>A0ABX8R8Z9_9CLOT</name>
<dbReference type="EMBL" id="CP078093">
    <property type="protein sequence ID" value="QXM05493.1"/>
    <property type="molecule type" value="Genomic_DNA"/>
</dbReference>
<evidence type="ECO:0000259" key="1">
    <source>
        <dbReference type="Pfam" id="PF01510"/>
    </source>
</evidence>
<evidence type="ECO:0000313" key="3">
    <source>
        <dbReference type="Proteomes" id="UP000886818"/>
    </source>
</evidence>
<sequence length="85" mass="9913">MKIIETYLKFKNDLTKMNKPSIIVIHHAAHSSATLDDNIRWYLEEGFRGFGYHFLITKKGQVYRGRPETTIGAHCKGYNKRSLTR</sequence>
<dbReference type="InterPro" id="IPR002502">
    <property type="entry name" value="Amidase_domain"/>
</dbReference>
<dbReference type="RefSeq" id="WP_218282192.1">
    <property type="nucleotide sequence ID" value="NZ_CP078093.1"/>
</dbReference>
<organism evidence="2 3">
    <name type="scientific">Crassaminicella indica</name>
    <dbReference type="NCBI Taxonomy" id="2855394"/>
    <lineage>
        <taxon>Bacteria</taxon>
        <taxon>Bacillati</taxon>
        <taxon>Bacillota</taxon>
        <taxon>Clostridia</taxon>
        <taxon>Eubacteriales</taxon>
        <taxon>Clostridiaceae</taxon>
        <taxon>Crassaminicella</taxon>
    </lineage>
</organism>
<feature type="domain" description="N-acetylmuramoyl-L-alanine amidase" evidence="1">
    <location>
        <begin position="18"/>
        <end position="83"/>
    </location>
</feature>
<dbReference type="Pfam" id="PF01510">
    <property type="entry name" value="Amidase_2"/>
    <property type="match status" value="1"/>
</dbReference>
<protein>
    <submittedName>
        <fullName evidence="2">Peptidoglycan recognition protein family protein</fullName>
    </submittedName>
</protein>
<reference evidence="2" key="1">
    <citation type="submission" date="2021-07" db="EMBL/GenBank/DDBJ databases">
        <title>Complete genome sequence of Crassaminicella sp. 143-21, isolated from a deep-sea hydrothermal vent.</title>
        <authorList>
            <person name="Li X."/>
        </authorList>
    </citation>
    <scope>NUCLEOTIDE SEQUENCE</scope>
    <source>
        <strain evidence="2">143-21</strain>
    </source>
</reference>
<dbReference type="CDD" id="cd06583">
    <property type="entry name" value="PGRP"/>
    <property type="match status" value="1"/>
</dbReference>
<accession>A0ABX8R8Z9</accession>
<evidence type="ECO:0000313" key="2">
    <source>
        <dbReference type="EMBL" id="QXM05493.1"/>
    </source>
</evidence>
<proteinExistence type="predicted"/>
<gene>
    <name evidence="2" type="ORF">KVH43_08885</name>
</gene>
<dbReference type="Proteomes" id="UP000886818">
    <property type="component" value="Chromosome"/>
</dbReference>
<keyword evidence="3" id="KW-1185">Reference proteome</keyword>